<dbReference type="EMBL" id="JACCBF010000001">
    <property type="protein sequence ID" value="NYD28835.1"/>
    <property type="molecule type" value="Genomic_DNA"/>
</dbReference>
<dbReference type="Gene3D" id="3.40.630.40">
    <property type="entry name" value="Zn-dependent exopeptidases"/>
    <property type="match status" value="1"/>
</dbReference>
<evidence type="ECO:0000313" key="6">
    <source>
        <dbReference type="Proteomes" id="UP000582231"/>
    </source>
</evidence>
<evidence type="ECO:0000259" key="4">
    <source>
        <dbReference type="SMART" id="SM00646"/>
    </source>
</evidence>
<gene>
    <name evidence="5" type="ORF">BJ958_000381</name>
</gene>
<dbReference type="RefSeq" id="WP_179725044.1">
    <property type="nucleotide sequence ID" value="NZ_BAABEF010000001.1"/>
</dbReference>
<dbReference type="InterPro" id="IPR050695">
    <property type="entry name" value="N-acetylmuramoyl_amidase_3"/>
</dbReference>
<protein>
    <submittedName>
        <fullName evidence="5">N-acetylmuramoyl-L-alanine amidase</fullName>
        <ecNumber evidence="5">3.5.1.28</ecNumber>
    </submittedName>
</protein>
<evidence type="ECO:0000313" key="5">
    <source>
        <dbReference type="EMBL" id="NYD28835.1"/>
    </source>
</evidence>
<feature type="chain" id="PRO_5032517206" evidence="3">
    <location>
        <begin position="23"/>
        <end position="252"/>
    </location>
</feature>
<dbReference type="SMART" id="SM00646">
    <property type="entry name" value="Ami_3"/>
    <property type="match status" value="1"/>
</dbReference>
<comment type="caution">
    <text evidence="5">The sequence shown here is derived from an EMBL/GenBank/DDBJ whole genome shotgun (WGS) entry which is preliminary data.</text>
</comment>
<feature type="region of interest" description="Disordered" evidence="2">
    <location>
        <begin position="55"/>
        <end position="76"/>
    </location>
</feature>
<dbReference type="GO" id="GO:0009253">
    <property type="term" value="P:peptidoglycan catabolic process"/>
    <property type="evidence" value="ECO:0007669"/>
    <property type="project" value="InterPro"/>
</dbReference>
<dbReference type="Pfam" id="PF01520">
    <property type="entry name" value="Amidase_3"/>
    <property type="match status" value="1"/>
</dbReference>
<reference evidence="5 6" key="1">
    <citation type="submission" date="2020-07" db="EMBL/GenBank/DDBJ databases">
        <title>Sequencing the genomes of 1000 actinobacteria strains.</title>
        <authorList>
            <person name="Klenk H.-P."/>
        </authorList>
    </citation>
    <scope>NUCLEOTIDE SEQUENCE [LARGE SCALE GENOMIC DNA]</scope>
    <source>
        <strain evidence="5 6">DSM 19082</strain>
    </source>
</reference>
<keyword evidence="1 5" id="KW-0378">Hydrolase</keyword>
<dbReference type="GO" id="GO:0030288">
    <property type="term" value="C:outer membrane-bounded periplasmic space"/>
    <property type="evidence" value="ECO:0007669"/>
    <property type="project" value="TreeGrafter"/>
</dbReference>
<dbReference type="PANTHER" id="PTHR30404">
    <property type="entry name" value="N-ACETYLMURAMOYL-L-ALANINE AMIDASE"/>
    <property type="match status" value="1"/>
</dbReference>
<organism evidence="5 6">
    <name type="scientific">Nocardioides kongjuensis</name>
    <dbReference type="NCBI Taxonomy" id="349522"/>
    <lineage>
        <taxon>Bacteria</taxon>
        <taxon>Bacillati</taxon>
        <taxon>Actinomycetota</taxon>
        <taxon>Actinomycetes</taxon>
        <taxon>Propionibacteriales</taxon>
        <taxon>Nocardioidaceae</taxon>
        <taxon>Nocardioides</taxon>
    </lineage>
</organism>
<evidence type="ECO:0000256" key="3">
    <source>
        <dbReference type="SAM" id="SignalP"/>
    </source>
</evidence>
<name>A0A852RC27_9ACTN</name>
<proteinExistence type="predicted"/>
<sequence length="252" mass="26551">MARLVVLAVLAALLTPATSVSAQPDRHADLPLAGRVIVIDPGHQLGNSRHRAEVDQPVPAGNGQTKPCNTTGTATNGGFPEATFTWRVATRLAARLRALGAEVVLTRTTNSRADWGPCVDVRGLLGNAGYRGWDRPADLKISIHGDGSLSGGRGFHVIVAAKAEGRAASTAFGRTVRGALHDRGFRDATYTAGGRGLTHRSDLATLNLSEVPTAMVELGNMRSAADARVMTSRKGQRRYAAALAAAVSRYLR</sequence>
<accession>A0A852RC27</accession>
<keyword evidence="6" id="KW-1185">Reference proteome</keyword>
<dbReference type="PANTHER" id="PTHR30404:SF0">
    <property type="entry name" value="N-ACETYLMURAMOYL-L-ALANINE AMIDASE AMIC"/>
    <property type="match status" value="1"/>
</dbReference>
<dbReference type="InterPro" id="IPR002508">
    <property type="entry name" value="MurNAc-LAA_cat"/>
</dbReference>
<feature type="domain" description="MurNAc-LAA" evidence="4">
    <location>
        <begin position="137"/>
        <end position="248"/>
    </location>
</feature>
<evidence type="ECO:0000256" key="1">
    <source>
        <dbReference type="ARBA" id="ARBA00022801"/>
    </source>
</evidence>
<evidence type="ECO:0000256" key="2">
    <source>
        <dbReference type="SAM" id="MobiDB-lite"/>
    </source>
</evidence>
<keyword evidence="3" id="KW-0732">Signal</keyword>
<feature type="signal peptide" evidence="3">
    <location>
        <begin position="1"/>
        <end position="22"/>
    </location>
</feature>
<feature type="compositionally biased region" description="Polar residues" evidence="2">
    <location>
        <begin position="62"/>
        <end position="76"/>
    </location>
</feature>
<dbReference type="SUPFAM" id="SSF53187">
    <property type="entry name" value="Zn-dependent exopeptidases"/>
    <property type="match status" value="1"/>
</dbReference>
<dbReference type="EC" id="3.5.1.28" evidence="5"/>
<dbReference type="GO" id="GO:0008745">
    <property type="term" value="F:N-acetylmuramoyl-L-alanine amidase activity"/>
    <property type="evidence" value="ECO:0007669"/>
    <property type="project" value="UniProtKB-EC"/>
</dbReference>
<dbReference type="CDD" id="cd02696">
    <property type="entry name" value="MurNAc-LAA"/>
    <property type="match status" value="1"/>
</dbReference>
<dbReference type="Proteomes" id="UP000582231">
    <property type="component" value="Unassembled WGS sequence"/>
</dbReference>
<dbReference type="AlphaFoldDB" id="A0A852RC27"/>